<evidence type="ECO:0000256" key="1">
    <source>
        <dbReference type="ARBA" id="ARBA00022517"/>
    </source>
</evidence>
<evidence type="ECO:0000256" key="5">
    <source>
        <dbReference type="ARBA" id="ARBA00044503"/>
    </source>
</evidence>
<organism evidence="7 8">
    <name type="scientific">Bilifractor porci</name>
    <dbReference type="NCBI Taxonomy" id="2606636"/>
    <lineage>
        <taxon>Bacteria</taxon>
        <taxon>Bacillati</taxon>
        <taxon>Bacillota</taxon>
        <taxon>Clostridia</taxon>
        <taxon>Lachnospirales</taxon>
        <taxon>Lachnospiraceae</taxon>
        <taxon>Bilifractor</taxon>
    </lineage>
</organism>
<dbReference type="PANTHER" id="PTHR39178:SF1">
    <property type="entry name" value="RIBOSOMAL-PROCESSING CYSTEINE PROTEASE PRP"/>
    <property type="match status" value="1"/>
</dbReference>
<dbReference type="InterPro" id="IPR007422">
    <property type="entry name" value="Peptidase_Prp"/>
</dbReference>
<dbReference type="InterPro" id="IPR036764">
    <property type="entry name" value="Peptidase_Prp_sf"/>
</dbReference>
<evidence type="ECO:0000256" key="6">
    <source>
        <dbReference type="ARBA" id="ARBA00044538"/>
    </source>
</evidence>
<evidence type="ECO:0000313" key="7">
    <source>
        <dbReference type="EMBL" id="MST80815.1"/>
    </source>
</evidence>
<keyword evidence="2 7" id="KW-0645">Protease</keyword>
<dbReference type="PANTHER" id="PTHR39178">
    <property type="entry name" value="HYPOTHETICAL RIBOSOME-ASSOCIATED PROTEIN"/>
    <property type="match status" value="1"/>
</dbReference>
<evidence type="ECO:0000256" key="3">
    <source>
        <dbReference type="ARBA" id="ARBA00022801"/>
    </source>
</evidence>
<protein>
    <recommendedName>
        <fullName evidence="6">Ribosomal processing cysteine protease Prp</fullName>
    </recommendedName>
</protein>
<dbReference type="EMBL" id="VUMV01000001">
    <property type="protein sequence ID" value="MST80815.1"/>
    <property type="molecule type" value="Genomic_DNA"/>
</dbReference>
<dbReference type="SUPFAM" id="SSF118010">
    <property type="entry name" value="TM1457-like"/>
    <property type="match status" value="1"/>
</dbReference>
<comment type="caution">
    <text evidence="7">The sequence shown here is derived from an EMBL/GenBank/DDBJ whole genome shotgun (WGS) entry which is preliminary data.</text>
</comment>
<evidence type="ECO:0000256" key="2">
    <source>
        <dbReference type="ARBA" id="ARBA00022670"/>
    </source>
</evidence>
<dbReference type="GO" id="GO:0008234">
    <property type="term" value="F:cysteine-type peptidase activity"/>
    <property type="evidence" value="ECO:0007669"/>
    <property type="project" value="UniProtKB-KW"/>
</dbReference>
<keyword evidence="1" id="KW-0690">Ribosome biogenesis</keyword>
<keyword evidence="8" id="KW-1185">Reference proteome</keyword>
<gene>
    <name evidence="7" type="ORF">FYJ60_00490</name>
</gene>
<dbReference type="Proteomes" id="UP000466864">
    <property type="component" value="Unassembled WGS sequence"/>
</dbReference>
<dbReference type="RefSeq" id="WP_154456633.1">
    <property type="nucleotide sequence ID" value="NZ_VUMV01000001.1"/>
</dbReference>
<keyword evidence="3" id="KW-0378">Hydrolase</keyword>
<dbReference type="Pfam" id="PF04327">
    <property type="entry name" value="Peptidase_Prp"/>
    <property type="match status" value="1"/>
</dbReference>
<dbReference type="CDD" id="cd16332">
    <property type="entry name" value="Prp-like"/>
    <property type="match status" value="1"/>
</dbReference>
<dbReference type="GO" id="GO:0006508">
    <property type="term" value="P:proteolysis"/>
    <property type="evidence" value="ECO:0007669"/>
    <property type="project" value="UniProtKB-KW"/>
</dbReference>
<dbReference type="GO" id="GO:0042254">
    <property type="term" value="P:ribosome biogenesis"/>
    <property type="evidence" value="ECO:0007669"/>
    <property type="project" value="UniProtKB-KW"/>
</dbReference>
<name>A0A7X2TMT6_9FIRM</name>
<proteinExistence type="inferred from homology"/>
<evidence type="ECO:0000313" key="8">
    <source>
        <dbReference type="Proteomes" id="UP000466864"/>
    </source>
</evidence>
<sequence>MTKVTFFQTEEGIPVGFDIYDHSGYAEEGSDIVCAAISALTATTVNALERLTEDPVQVEQDEKNARVSVRISRDHSEKADVLLRSLAQGLSDLEAVESYRDFIDLVFEEV</sequence>
<dbReference type="AlphaFoldDB" id="A0A7X2TMT6"/>
<dbReference type="Gene3D" id="3.30.70.1490">
    <property type="entry name" value="Cysteine protease Prp"/>
    <property type="match status" value="1"/>
</dbReference>
<reference evidence="7 8" key="1">
    <citation type="submission" date="2019-08" db="EMBL/GenBank/DDBJ databases">
        <title>In-depth cultivation of the pig gut microbiome towards novel bacterial diversity and tailored functional studies.</title>
        <authorList>
            <person name="Wylensek D."/>
            <person name="Hitch T.C.A."/>
            <person name="Clavel T."/>
        </authorList>
    </citation>
    <scope>NUCLEOTIDE SEQUENCE [LARGE SCALE GENOMIC DNA]</scope>
    <source>
        <strain evidence="7 8">Oil+RF-744-WCA-WT-13</strain>
    </source>
</reference>
<keyword evidence="4" id="KW-0788">Thiol protease</keyword>
<evidence type="ECO:0000256" key="4">
    <source>
        <dbReference type="ARBA" id="ARBA00022807"/>
    </source>
</evidence>
<accession>A0A7X2TMT6</accession>
<comment type="similarity">
    <text evidence="5">Belongs to the Prp family.</text>
</comment>